<dbReference type="PANTHER" id="PTHR45708">
    <property type="entry name" value="ENDOCHITINASE"/>
    <property type="match status" value="1"/>
</dbReference>
<dbReference type="EC" id="3.2.1.14" evidence="2"/>
<dbReference type="EMBL" id="KZ559551">
    <property type="protein sequence ID" value="PLN80108.1"/>
    <property type="molecule type" value="Genomic_DNA"/>
</dbReference>
<dbReference type="InterPro" id="IPR001223">
    <property type="entry name" value="Glyco_hydro18_cat"/>
</dbReference>
<evidence type="ECO:0000256" key="3">
    <source>
        <dbReference type="ARBA" id="ARBA00022801"/>
    </source>
</evidence>
<keyword evidence="13" id="KW-1185">Reference proteome</keyword>
<evidence type="ECO:0000259" key="11">
    <source>
        <dbReference type="PROSITE" id="PS51910"/>
    </source>
</evidence>
<protein>
    <recommendedName>
        <fullName evidence="2">chitinase</fullName>
        <ecNumber evidence="2">3.2.1.14</ecNumber>
    </recommendedName>
</protein>
<keyword evidence="6 8" id="KW-0326">Glycosidase</keyword>
<evidence type="ECO:0000256" key="2">
    <source>
        <dbReference type="ARBA" id="ARBA00012729"/>
    </source>
</evidence>
<keyword evidence="3 8" id="KW-0378">Hydrolase</keyword>
<keyword evidence="7" id="KW-0624">Polysaccharide degradation</keyword>
<dbReference type="InterPro" id="IPR017853">
    <property type="entry name" value="GH"/>
</dbReference>
<comment type="catalytic activity">
    <reaction evidence="1">
        <text>Random endo-hydrolysis of N-acetyl-beta-D-glucosaminide (1-&gt;4)-beta-linkages in chitin and chitodextrins.</text>
        <dbReference type="EC" id="3.2.1.14"/>
    </reaction>
</comment>
<dbReference type="Gene3D" id="3.20.20.80">
    <property type="entry name" value="Glycosidases"/>
    <property type="match status" value="2"/>
</dbReference>
<dbReference type="InterPro" id="IPR050542">
    <property type="entry name" value="Glycosyl_Hydrlase18_Chitinase"/>
</dbReference>
<evidence type="ECO:0000256" key="5">
    <source>
        <dbReference type="ARBA" id="ARBA00023277"/>
    </source>
</evidence>
<name>A0A2J5HS23_9EURO</name>
<evidence type="ECO:0000256" key="9">
    <source>
        <dbReference type="RuleBase" id="RU004453"/>
    </source>
</evidence>
<dbReference type="Proteomes" id="UP000235023">
    <property type="component" value="Unassembled WGS sequence"/>
</dbReference>
<feature type="region of interest" description="Disordered" evidence="10">
    <location>
        <begin position="58"/>
        <end position="163"/>
    </location>
</feature>
<keyword evidence="5" id="KW-0119">Carbohydrate metabolism</keyword>
<dbReference type="AlphaFoldDB" id="A0A2J5HS23"/>
<organism evidence="12 13">
    <name type="scientific">Aspergillus taichungensis</name>
    <dbReference type="NCBI Taxonomy" id="482145"/>
    <lineage>
        <taxon>Eukaryota</taxon>
        <taxon>Fungi</taxon>
        <taxon>Dikarya</taxon>
        <taxon>Ascomycota</taxon>
        <taxon>Pezizomycotina</taxon>
        <taxon>Eurotiomycetes</taxon>
        <taxon>Eurotiomycetidae</taxon>
        <taxon>Eurotiales</taxon>
        <taxon>Aspergillaceae</taxon>
        <taxon>Aspergillus</taxon>
        <taxon>Aspergillus subgen. Circumdati</taxon>
    </lineage>
</organism>
<dbReference type="InterPro" id="IPR001579">
    <property type="entry name" value="Glyco_hydro_18_chit_AS"/>
</dbReference>
<evidence type="ECO:0000256" key="8">
    <source>
        <dbReference type="RuleBase" id="RU000489"/>
    </source>
</evidence>
<dbReference type="SUPFAM" id="SSF51445">
    <property type="entry name" value="(Trans)glycosidases"/>
    <property type="match status" value="1"/>
</dbReference>
<dbReference type="GO" id="GO:0000272">
    <property type="term" value="P:polysaccharide catabolic process"/>
    <property type="evidence" value="ECO:0007669"/>
    <property type="project" value="UniProtKB-KW"/>
</dbReference>
<evidence type="ECO:0000256" key="10">
    <source>
        <dbReference type="SAM" id="MobiDB-lite"/>
    </source>
</evidence>
<reference evidence="13" key="1">
    <citation type="submission" date="2017-12" db="EMBL/GenBank/DDBJ databases">
        <authorList>
            <consortium name="DOE Joint Genome Institute"/>
            <person name="Mondo S.J."/>
            <person name="Kjaerbolling I."/>
            <person name="Vesth T.C."/>
            <person name="Frisvad J.C."/>
            <person name="Nybo J.L."/>
            <person name="Theobald S."/>
            <person name="Kuo A."/>
            <person name="Bowyer P."/>
            <person name="Matsuda Y."/>
            <person name="Lyhne E.K."/>
            <person name="Kogle M.E."/>
            <person name="Clum A."/>
            <person name="Lipzen A."/>
            <person name="Salamov A."/>
            <person name="Ngan C.Y."/>
            <person name="Daum C."/>
            <person name="Chiniquy J."/>
            <person name="Barry K."/>
            <person name="LaButti K."/>
            <person name="Haridas S."/>
            <person name="Simmons B.A."/>
            <person name="Magnuson J.K."/>
            <person name="Mortensen U.H."/>
            <person name="Larsen T.O."/>
            <person name="Grigoriev I.V."/>
            <person name="Baker S.E."/>
            <person name="Andersen M.R."/>
            <person name="Nordberg H.P."/>
            <person name="Cantor M.N."/>
            <person name="Hua S.X."/>
        </authorList>
    </citation>
    <scope>NUCLEOTIDE SEQUENCE [LARGE SCALE GENOMIC DNA]</scope>
    <source>
        <strain evidence="13">IBT 19404</strain>
    </source>
</reference>
<feature type="domain" description="GH18" evidence="11">
    <location>
        <begin position="91"/>
        <end position="376"/>
    </location>
</feature>
<dbReference type="OrthoDB" id="2425929at2759"/>
<dbReference type="PROSITE" id="PS51910">
    <property type="entry name" value="GH18_2"/>
    <property type="match status" value="1"/>
</dbReference>
<evidence type="ECO:0000256" key="1">
    <source>
        <dbReference type="ARBA" id="ARBA00000822"/>
    </source>
</evidence>
<dbReference type="GO" id="GO:0005576">
    <property type="term" value="C:extracellular region"/>
    <property type="evidence" value="ECO:0007669"/>
    <property type="project" value="TreeGrafter"/>
</dbReference>
<evidence type="ECO:0000313" key="12">
    <source>
        <dbReference type="EMBL" id="PLN80108.1"/>
    </source>
</evidence>
<dbReference type="PANTHER" id="PTHR45708:SF63">
    <property type="entry name" value="III CHITINASE, PUTATIVE (AFU_ORTHOLOGUE AFUA_5G03530)-RELATED"/>
    <property type="match status" value="1"/>
</dbReference>
<accession>A0A2J5HS23</accession>
<dbReference type="GO" id="GO:0006032">
    <property type="term" value="P:chitin catabolic process"/>
    <property type="evidence" value="ECO:0007669"/>
    <property type="project" value="UniProtKB-KW"/>
</dbReference>
<gene>
    <name evidence="12" type="ORF">BDW42DRAFT_171551</name>
</gene>
<comment type="similarity">
    <text evidence="9">Belongs to the glycosyl hydrolase 18 family.</text>
</comment>
<feature type="compositionally biased region" description="Low complexity" evidence="10">
    <location>
        <begin position="81"/>
        <end position="136"/>
    </location>
</feature>
<keyword evidence="4" id="KW-0146">Chitin degradation</keyword>
<dbReference type="Pfam" id="PF00704">
    <property type="entry name" value="Glyco_hydro_18"/>
    <property type="match status" value="1"/>
</dbReference>
<evidence type="ECO:0000256" key="7">
    <source>
        <dbReference type="ARBA" id="ARBA00023326"/>
    </source>
</evidence>
<evidence type="ECO:0000256" key="6">
    <source>
        <dbReference type="ARBA" id="ARBA00023295"/>
    </source>
</evidence>
<sequence length="385" mass="40875">MRVNGQGGQPEVDFSTASEDCETFEGTNLKNCPQIGKDIKSCQEKGKTIILSIGGATYSEGGFESESDAKAGAELIWQTFGPSSSKSGSDSGSGSSSSSSPSSSSSSSSPSNPNSSSSPSHPSSSNSPNNPTGSSSKPDKPQPSKSSTVAHAKPAKPTHARPTNAFGGNYLFNFPFHFPTRFHASHLARSENNGAADSKILRPFGDASVDGFDFDFEAATKNMAPFASRLRELADEDASKRIYLTSAPQCPYPDAADKDILNGPVSIDAVFVQFYNNACGLQSFQANSEDQTNFNFDTWDQWARETSQNKNAKVFVGAPANQAAASSGYVGAEQLAQVLKYAQKFDSFGGAMFWDVTQVYSNKGFLDTVVQALGEGQSRAHSWMG</sequence>
<dbReference type="GO" id="GO:0008843">
    <property type="term" value="F:endochitinase activity"/>
    <property type="evidence" value="ECO:0007669"/>
    <property type="project" value="UniProtKB-EC"/>
</dbReference>
<proteinExistence type="inferred from homology"/>
<evidence type="ECO:0000313" key="13">
    <source>
        <dbReference type="Proteomes" id="UP000235023"/>
    </source>
</evidence>
<dbReference type="PROSITE" id="PS01095">
    <property type="entry name" value="GH18_1"/>
    <property type="match status" value="1"/>
</dbReference>
<evidence type="ECO:0000256" key="4">
    <source>
        <dbReference type="ARBA" id="ARBA00023024"/>
    </source>
</evidence>